<dbReference type="Gene3D" id="2.40.30.170">
    <property type="match status" value="1"/>
</dbReference>
<dbReference type="RefSeq" id="WP_168055215.1">
    <property type="nucleotide sequence ID" value="NZ_JAAOZT010000006.1"/>
</dbReference>
<dbReference type="EMBL" id="JACHHQ010000002">
    <property type="protein sequence ID" value="MBB5199280.1"/>
    <property type="molecule type" value="Genomic_DNA"/>
</dbReference>
<evidence type="ECO:0000256" key="3">
    <source>
        <dbReference type="SAM" id="Phobius"/>
    </source>
</evidence>
<evidence type="ECO:0000313" key="7">
    <source>
        <dbReference type="EMBL" id="MBB5199280.1"/>
    </source>
</evidence>
<dbReference type="AlphaFoldDB" id="A0A840RRS3"/>
<comment type="caution">
    <text evidence="7">The sequence shown here is derived from an EMBL/GenBank/DDBJ whole genome shotgun (WGS) entry which is preliminary data.</text>
</comment>
<dbReference type="GO" id="GO:0022857">
    <property type="term" value="F:transmembrane transporter activity"/>
    <property type="evidence" value="ECO:0007669"/>
    <property type="project" value="InterPro"/>
</dbReference>
<dbReference type="InterPro" id="IPR051909">
    <property type="entry name" value="MFP_Cation_Efflux"/>
</dbReference>
<feature type="domain" description="CzcB-like C-terminal circularly permuted SH3-like" evidence="6">
    <location>
        <begin position="327"/>
        <end position="381"/>
    </location>
</feature>
<keyword evidence="8" id="KW-1185">Reference proteome</keyword>
<dbReference type="InterPro" id="IPR058649">
    <property type="entry name" value="CzcB_C"/>
</dbReference>
<evidence type="ECO:0000259" key="4">
    <source>
        <dbReference type="Pfam" id="PF25954"/>
    </source>
</evidence>
<proteinExistence type="inferred from homology"/>
<dbReference type="InterPro" id="IPR006143">
    <property type="entry name" value="RND_pump_MFP"/>
</dbReference>
<keyword evidence="3" id="KW-0812">Transmembrane</keyword>
<sequence>MQKILLQPKKPLFVLAAVVLVIASIGWLTLGNNAQDVARAAQIDAAPTPNFVRLDEQIFVPFHSPLRDRIVVQPVSAMDTAHTVELPAQVEANPAQTINIVPPATGKLLELKVGLGDHVKKGQLLMVMTSGDFAQATSDQQKAHDTLQLTKKGLERQRGVQDAGAGAAKDFEQAESANSQAQAEFTRADTRLKSLGTISADSNGRRLNILAPTSGSVTALSVGVGQSLNDPSAVLMTIANLENVWITANVPENLLSSVRTGQSVTIRLPAYAGAQLNGNVQFVSDVLQPDTRRALVRISMPNVDGKLKPNMFATATFAVAQTAAPVVPTSALLMNNDDTTVFVETASWTFIRRKVELGREGNGSVRIQTGLRAGERVVIQGGVLLND</sequence>
<feature type="domain" description="CusB-like beta-barrel" evidence="4">
    <location>
        <begin position="243"/>
        <end position="318"/>
    </location>
</feature>
<evidence type="ECO:0000259" key="5">
    <source>
        <dbReference type="Pfam" id="PF25973"/>
    </source>
</evidence>
<dbReference type="NCBIfam" id="TIGR01730">
    <property type="entry name" value="RND_mfp"/>
    <property type="match status" value="1"/>
</dbReference>
<protein>
    <submittedName>
        <fullName evidence="7">Cobalt-zinc-cadmium efflux system membrane fusion protein</fullName>
    </submittedName>
</protein>
<evidence type="ECO:0000259" key="6">
    <source>
        <dbReference type="Pfam" id="PF25975"/>
    </source>
</evidence>
<dbReference type="InterPro" id="IPR058792">
    <property type="entry name" value="Beta-barrel_RND_2"/>
</dbReference>
<dbReference type="Proteomes" id="UP000571084">
    <property type="component" value="Unassembled WGS sequence"/>
</dbReference>
<accession>A0A840RRS3</accession>
<comment type="similarity">
    <text evidence="1">Belongs to the membrane fusion protein (MFP) (TC 8.A.1) family.</text>
</comment>
<keyword evidence="3" id="KW-0472">Membrane</keyword>
<dbReference type="SUPFAM" id="SSF111369">
    <property type="entry name" value="HlyD-like secretion proteins"/>
    <property type="match status" value="1"/>
</dbReference>
<evidence type="ECO:0000256" key="2">
    <source>
        <dbReference type="ARBA" id="ARBA00022448"/>
    </source>
</evidence>
<dbReference type="Pfam" id="PF25954">
    <property type="entry name" value="Beta-barrel_RND_2"/>
    <property type="match status" value="1"/>
</dbReference>
<dbReference type="Pfam" id="PF25973">
    <property type="entry name" value="BSH_CzcB"/>
    <property type="match status" value="1"/>
</dbReference>
<dbReference type="GO" id="GO:0016020">
    <property type="term" value="C:membrane"/>
    <property type="evidence" value="ECO:0007669"/>
    <property type="project" value="InterPro"/>
</dbReference>
<feature type="transmembrane region" description="Helical" evidence="3">
    <location>
        <begin position="12"/>
        <end position="30"/>
    </location>
</feature>
<organism evidence="7 8">
    <name type="scientific">Glaciimonas immobilis</name>
    <dbReference type="NCBI Taxonomy" id="728004"/>
    <lineage>
        <taxon>Bacteria</taxon>
        <taxon>Pseudomonadati</taxon>
        <taxon>Pseudomonadota</taxon>
        <taxon>Betaproteobacteria</taxon>
        <taxon>Burkholderiales</taxon>
        <taxon>Oxalobacteraceae</taxon>
        <taxon>Glaciimonas</taxon>
    </lineage>
</organism>
<dbReference type="Gene3D" id="1.10.287.470">
    <property type="entry name" value="Helix hairpin bin"/>
    <property type="match status" value="1"/>
</dbReference>
<reference evidence="7 8" key="1">
    <citation type="submission" date="2020-08" db="EMBL/GenBank/DDBJ databases">
        <title>Genomic Encyclopedia of Type Strains, Phase IV (KMG-IV): sequencing the most valuable type-strain genomes for metagenomic binning, comparative biology and taxonomic classification.</title>
        <authorList>
            <person name="Goeker M."/>
        </authorList>
    </citation>
    <scope>NUCLEOTIDE SEQUENCE [LARGE SCALE GENOMIC DNA]</scope>
    <source>
        <strain evidence="7 8">DSM 23240</strain>
    </source>
</reference>
<dbReference type="Gene3D" id="2.40.420.20">
    <property type="match status" value="1"/>
</dbReference>
<dbReference type="Gene3D" id="2.40.50.100">
    <property type="match status" value="1"/>
</dbReference>
<dbReference type="PANTHER" id="PTHR30097">
    <property type="entry name" value="CATION EFFLUX SYSTEM PROTEIN CUSB"/>
    <property type="match status" value="1"/>
</dbReference>
<name>A0A840RRS3_9BURK</name>
<gene>
    <name evidence="7" type="ORF">HNR39_001107</name>
</gene>
<keyword evidence="3" id="KW-1133">Transmembrane helix</keyword>
<dbReference type="Pfam" id="PF25975">
    <property type="entry name" value="CzcB_C"/>
    <property type="match status" value="1"/>
</dbReference>
<feature type="domain" description="CzcB-like barrel-sandwich hybrid" evidence="5">
    <location>
        <begin position="97"/>
        <end position="239"/>
    </location>
</feature>
<dbReference type="InterPro" id="IPR058647">
    <property type="entry name" value="BSH_CzcB-like"/>
</dbReference>
<evidence type="ECO:0000313" key="8">
    <source>
        <dbReference type="Proteomes" id="UP000571084"/>
    </source>
</evidence>
<keyword evidence="2" id="KW-0813">Transport</keyword>
<evidence type="ECO:0000256" key="1">
    <source>
        <dbReference type="ARBA" id="ARBA00009477"/>
    </source>
</evidence>
<dbReference type="FunFam" id="2.40.30.170:FF:000010">
    <property type="entry name" value="Efflux RND transporter periplasmic adaptor subunit"/>
    <property type="match status" value="1"/>
</dbReference>